<dbReference type="PANTHER" id="PTHR44129">
    <property type="entry name" value="WD REPEAT-CONTAINING PROTEIN POP1"/>
    <property type="match status" value="1"/>
</dbReference>
<accession>A0A0C3MH59</accession>
<dbReference type="CDD" id="cd00200">
    <property type="entry name" value="WD40"/>
    <property type="match status" value="1"/>
</dbReference>
<feature type="repeat" description="WD" evidence="3">
    <location>
        <begin position="110"/>
        <end position="144"/>
    </location>
</feature>
<dbReference type="PROSITE" id="PS50082">
    <property type="entry name" value="WD_REPEATS_2"/>
    <property type="match status" value="6"/>
</dbReference>
<dbReference type="PRINTS" id="PR00320">
    <property type="entry name" value="GPROTEINBRPT"/>
</dbReference>
<dbReference type="SUPFAM" id="SSF50978">
    <property type="entry name" value="WD40 repeat-like"/>
    <property type="match status" value="1"/>
</dbReference>
<keyword evidence="2" id="KW-0677">Repeat</keyword>
<dbReference type="InterPro" id="IPR020472">
    <property type="entry name" value="WD40_PAC1"/>
</dbReference>
<sequence length="276" mass="29589">SQPRREWSSVLWSTSIANGVNSVAYSPDGRTIASGGNDCAVHLWDAETGLSVGKQFEGHTGVVTSVAFSPDGMWIASGSFDDTIRIWDVETGLGVSGALYALPQVEKRYILSVAFSPDGKKIAGGYSDNTIRLWDAEVREPIGSLLEGHAEQVTTVAFSPDGERLASGSYDKTVRLWDTKTGLPIGEPSEMPSCVWCIVFSPDGRKLANIISASYDETIRMWDLGLALSAEMPSGEYVREAISIAISPDSKKIATGSNQGTILLWDAITGLPVEVL</sequence>
<dbReference type="Proteomes" id="UP000054248">
    <property type="component" value="Unassembled WGS sequence"/>
</dbReference>
<dbReference type="OrthoDB" id="6262491at2759"/>
<evidence type="ECO:0000256" key="2">
    <source>
        <dbReference type="ARBA" id="ARBA00022737"/>
    </source>
</evidence>
<evidence type="ECO:0000256" key="3">
    <source>
        <dbReference type="PROSITE-ProRule" id="PRU00221"/>
    </source>
</evidence>
<protein>
    <submittedName>
        <fullName evidence="4">Uncharacterized protein</fullName>
    </submittedName>
</protein>
<dbReference type="HOGENOM" id="CLU_000288_57_33_1"/>
<dbReference type="InterPro" id="IPR019775">
    <property type="entry name" value="WD40_repeat_CS"/>
</dbReference>
<reference evidence="5" key="2">
    <citation type="submission" date="2015-01" db="EMBL/GenBank/DDBJ databases">
        <title>Evolutionary Origins and Diversification of the Mycorrhizal Mutualists.</title>
        <authorList>
            <consortium name="DOE Joint Genome Institute"/>
            <consortium name="Mycorrhizal Genomics Consortium"/>
            <person name="Kohler A."/>
            <person name="Kuo A."/>
            <person name="Nagy L.G."/>
            <person name="Floudas D."/>
            <person name="Copeland A."/>
            <person name="Barry K.W."/>
            <person name="Cichocki N."/>
            <person name="Veneault-Fourrey C."/>
            <person name="LaButti K."/>
            <person name="Lindquist E.A."/>
            <person name="Lipzen A."/>
            <person name="Lundell T."/>
            <person name="Morin E."/>
            <person name="Murat C."/>
            <person name="Riley R."/>
            <person name="Ohm R."/>
            <person name="Sun H."/>
            <person name="Tunlid A."/>
            <person name="Henrissat B."/>
            <person name="Grigoriev I.V."/>
            <person name="Hibbett D.S."/>
            <person name="Martin F."/>
        </authorList>
    </citation>
    <scope>NUCLEOTIDE SEQUENCE [LARGE SCALE GENOMIC DNA]</scope>
    <source>
        <strain evidence="5">MUT 4182</strain>
    </source>
</reference>
<feature type="non-terminal residue" evidence="4">
    <location>
        <position position="276"/>
    </location>
</feature>
<feature type="non-terminal residue" evidence="4">
    <location>
        <position position="1"/>
    </location>
</feature>
<feature type="repeat" description="WD" evidence="3">
    <location>
        <begin position="210"/>
        <end position="224"/>
    </location>
</feature>
<feature type="repeat" description="WD" evidence="3">
    <location>
        <begin position="56"/>
        <end position="92"/>
    </location>
</feature>
<feature type="repeat" description="WD" evidence="3">
    <location>
        <begin position="13"/>
        <end position="54"/>
    </location>
</feature>
<proteinExistence type="predicted"/>
<dbReference type="PROSITE" id="PS50294">
    <property type="entry name" value="WD_REPEATS_REGION"/>
    <property type="match status" value="4"/>
</dbReference>
<keyword evidence="1 3" id="KW-0853">WD repeat</keyword>
<dbReference type="SMART" id="SM00320">
    <property type="entry name" value="WD40"/>
    <property type="match status" value="6"/>
</dbReference>
<keyword evidence="5" id="KW-1185">Reference proteome</keyword>
<dbReference type="EMBL" id="KN822950">
    <property type="protein sequence ID" value="KIO33052.1"/>
    <property type="molecule type" value="Genomic_DNA"/>
</dbReference>
<dbReference type="InterPro" id="IPR036322">
    <property type="entry name" value="WD40_repeat_dom_sf"/>
</dbReference>
<dbReference type="PROSITE" id="PS00678">
    <property type="entry name" value="WD_REPEATS_1"/>
    <property type="match status" value="4"/>
</dbReference>
<name>A0A0C3MH59_9AGAM</name>
<dbReference type="Gene3D" id="2.130.10.10">
    <property type="entry name" value="YVTN repeat-like/Quinoprotein amine dehydrogenase"/>
    <property type="match status" value="3"/>
</dbReference>
<dbReference type="AlphaFoldDB" id="A0A0C3MH59"/>
<gene>
    <name evidence="4" type="ORF">M407DRAFT_53952</name>
</gene>
<organism evidence="4 5">
    <name type="scientific">Tulasnella calospora MUT 4182</name>
    <dbReference type="NCBI Taxonomy" id="1051891"/>
    <lineage>
        <taxon>Eukaryota</taxon>
        <taxon>Fungi</taxon>
        <taxon>Dikarya</taxon>
        <taxon>Basidiomycota</taxon>
        <taxon>Agaricomycotina</taxon>
        <taxon>Agaricomycetes</taxon>
        <taxon>Cantharellales</taxon>
        <taxon>Tulasnellaceae</taxon>
        <taxon>Tulasnella</taxon>
    </lineage>
</organism>
<feature type="repeat" description="WD" evidence="3">
    <location>
        <begin position="146"/>
        <end position="187"/>
    </location>
</feature>
<dbReference type="STRING" id="1051891.A0A0C3MH59"/>
<dbReference type="InterPro" id="IPR001680">
    <property type="entry name" value="WD40_rpt"/>
</dbReference>
<dbReference type="InterPro" id="IPR050349">
    <property type="entry name" value="WD_LIS1/nudF_dynein_reg"/>
</dbReference>
<evidence type="ECO:0000313" key="5">
    <source>
        <dbReference type="Proteomes" id="UP000054248"/>
    </source>
</evidence>
<feature type="repeat" description="WD" evidence="3">
    <location>
        <begin position="243"/>
        <end position="275"/>
    </location>
</feature>
<evidence type="ECO:0000313" key="4">
    <source>
        <dbReference type="EMBL" id="KIO33052.1"/>
    </source>
</evidence>
<reference evidence="4 5" key="1">
    <citation type="submission" date="2014-04" db="EMBL/GenBank/DDBJ databases">
        <authorList>
            <consortium name="DOE Joint Genome Institute"/>
            <person name="Kuo A."/>
            <person name="Girlanda M."/>
            <person name="Perotto S."/>
            <person name="Kohler A."/>
            <person name="Nagy L.G."/>
            <person name="Floudas D."/>
            <person name="Copeland A."/>
            <person name="Barry K.W."/>
            <person name="Cichocki N."/>
            <person name="Veneault-Fourrey C."/>
            <person name="LaButti K."/>
            <person name="Lindquist E.A."/>
            <person name="Lipzen A."/>
            <person name="Lundell T."/>
            <person name="Morin E."/>
            <person name="Murat C."/>
            <person name="Sun H."/>
            <person name="Tunlid A."/>
            <person name="Henrissat B."/>
            <person name="Grigoriev I.V."/>
            <person name="Hibbett D.S."/>
            <person name="Martin F."/>
            <person name="Nordberg H.P."/>
            <person name="Cantor M.N."/>
            <person name="Hua S.X."/>
        </authorList>
    </citation>
    <scope>NUCLEOTIDE SEQUENCE [LARGE SCALE GENOMIC DNA]</scope>
    <source>
        <strain evidence="4 5">MUT 4182</strain>
    </source>
</reference>
<dbReference type="InterPro" id="IPR015943">
    <property type="entry name" value="WD40/YVTN_repeat-like_dom_sf"/>
</dbReference>
<dbReference type="Pfam" id="PF00400">
    <property type="entry name" value="WD40"/>
    <property type="match status" value="6"/>
</dbReference>
<evidence type="ECO:0000256" key="1">
    <source>
        <dbReference type="ARBA" id="ARBA00022574"/>
    </source>
</evidence>